<dbReference type="GO" id="GO:0016020">
    <property type="term" value="C:membrane"/>
    <property type="evidence" value="ECO:0007669"/>
    <property type="project" value="UniProtKB-SubCell"/>
</dbReference>
<evidence type="ECO:0000256" key="1">
    <source>
        <dbReference type="ARBA" id="ARBA00004141"/>
    </source>
</evidence>
<dbReference type="Proteomes" id="UP000037046">
    <property type="component" value="Unassembled WGS sequence"/>
</dbReference>
<dbReference type="RefSeq" id="WP_050663496.1">
    <property type="nucleotide sequence ID" value="NZ_CP118494.1"/>
</dbReference>
<evidence type="ECO:0000256" key="5">
    <source>
        <dbReference type="SAM" id="Phobius"/>
    </source>
</evidence>
<feature type="transmembrane region" description="Helical" evidence="5">
    <location>
        <begin position="57"/>
        <end position="77"/>
    </location>
</feature>
<reference evidence="8" key="1">
    <citation type="submission" date="2015-07" db="EMBL/GenBank/DDBJ databases">
        <title>Draft Genome Sequence of Roseovarius tolerans EL-164, a producer of N-Acylated Alanine Methyl Esters (NAMEs).</title>
        <authorList>
            <person name="Voget S."/>
            <person name="Bruns H."/>
            <person name="Wagner-Doebler I."/>
            <person name="Schulz S."/>
            <person name="Daniel R."/>
        </authorList>
    </citation>
    <scope>NUCLEOTIDE SEQUENCE [LARGE SCALE GENOMIC DNA]</scope>
    <source>
        <strain evidence="8">EL-164</strain>
    </source>
</reference>
<comment type="subcellular location">
    <subcellularLocation>
        <location evidence="1">Membrane</location>
        <topology evidence="1">Multi-pass membrane protein</topology>
    </subcellularLocation>
</comment>
<evidence type="ECO:0000256" key="3">
    <source>
        <dbReference type="ARBA" id="ARBA00022989"/>
    </source>
</evidence>
<comment type="caution">
    <text evidence="7">The sequence shown here is derived from an EMBL/GenBank/DDBJ whole genome shotgun (WGS) entry which is preliminary data.</text>
</comment>
<keyword evidence="2 5" id="KW-0812">Transmembrane</keyword>
<dbReference type="PATRIC" id="fig|74031.6.peg.2682"/>
<dbReference type="PANTHER" id="PTHR43021:SF2">
    <property type="entry name" value="CATION_H+ EXCHANGER DOMAIN-CONTAINING PROTEIN"/>
    <property type="match status" value="1"/>
</dbReference>
<feature type="transmembrane region" description="Helical" evidence="5">
    <location>
        <begin position="149"/>
        <end position="170"/>
    </location>
</feature>
<evidence type="ECO:0000259" key="6">
    <source>
        <dbReference type="Pfam" id="PF00999"/>
    </source>
</evidence>
<feature type="transmembrane region" description="Helical" evidence="5">
    <location>
        <begin position="327"/>
        <end position="346"/>
    </location>
</feature>
<dbReference type="EMBL" id="LGVV01000039">
    <property type="protein sequence ID" value="KNX40813.1"/>
    <property type="molecule type" value="Genomic_DNA"/>
</dbReference>
<feature type="transmembrane region" description="Helical" evidence="5">
    <location>
        <begin position="288"/>
        <end position="306"/>
    </location>
</feature>
<accession>A0A0L6CTH1</accession>
<dbReference type="Pfam" id="PF00999">
    <property type="entry name" value="Na_H_Exchanger"/>
    <property type="match status" value="1"/>
</dbReference>
<keyword evidence="4 5" id="KW-0472">Membrane</keyword>
<feature type="transmembrane region" description="Helical" evidence="5">
    <location>
        <begin position="29"/>
        <end position="50"/>
    </location>
</feature>
<keyword evidence="3 5" id="KW-1133">Transmembrane helix</keyword>
<dbReference type="PANTHER" id="PTHR43021">
    <property type="entry name" value="NA(+)/H(+) ANTIPORTER-RELATED"/>
    <property type="match status" value="1"/>
</dbReference>
<dbReference type="STRING" id="74031.SAMN04488077_10761"/>
<evidence type="ECO:0000313" key="7">
    <source>
        <dbReference type="EMBL" id="KNX40813.1"/>
    </source>
</evidence>
<evidence type="ECO:0000313" key="8">
    <source>
        <dbReference type="Proteomes" id="UP000037046"/>
    </source>
</evidence>
<dbReference type="Gene3D" id="1.20.1530.20">
    <property type="match status" value="1"/>
</dbReference>
<feature type="transmembrane region" description="Helical" evidence="5">
    <location>
        <begin position="89"/>
        <end position="110"/>
    </location>
</feature>
<sequence length="388" mass="40129">MELAPLLITLGALFLVGLAADTVGRRTRLPRVTLLLACGIVVGGSGLDLIPPEMRSLYDFLSVMALTMVAFLLGSSLTLDRLAQHGRAILLISVCIVLITMAVVSLGLWLAGLPAPVALLLGAIATATAPAATQDAIRQAGAEGPFVDLILGIVAIDDAWGLLAFSLAAVGAHMLSGGAGAGLLTGALWEIGGAVALGGLIGWPAAYLTGRLSQGEPLETEAIGLVCLTAGLAIWLDVSFLIAGMVAGMLIANLARHHERAFHEIEHLQWPFMVLFFLLAGARLDLSLLSGIGLIGGLFILLRSAARIAGGWIGGRLAGVPALERNWCGAALLPQAGVAVGMALIAAREFPQHGELLLTLTIGSTVVFELIGPVMTLIAIRRVQGARR</sequence>
<dbReference type="InterPro" id="IPR006153">
    <property type="entry name" value="Cation/H_exchanger_TM"/>
</dbReference>
<dbReference type="GO" id="GO:1902600">
    <property type="term" value="P:proton transmembrane transport"/>
    <property type="evidence" value="ECO:0007669"/>
    <property type="project" value="InterPro"/>
</dbReference>
<feature type="transmembrane region" description="Helical" evidence="5">
    <location>
        <begin position="182"/>
        <end position="203"/>
    </location>
</feature>
<gene>
    <name evidence="7" type="primary">amhT</name>
    <name evidence="7" type="ORF">ROTO_26310</name>
</gene>
<feature type="transmembrane region" description="Helical" evidence="5">
    <location>
        <begin position="358"/>
        <end position="380"/>
    </location>
</feature>
<evidence type="ECO:0000256" key="4">
    <source>
        <dbReference type="ARBA" id="ARBA00023136"/>
    </source>
</evidence>
<dbReference type="InterPro" id="IPR038770">
    <property type="entry name" value="Na+/solute_symporter_sf"/>
</dbReference>
<dbReference type="GO" id="GO:0015297">
    <property type="term" value="F:antiporter activity"/>
    <property type="evidence" value="ECO:0007669"/>
    <property type="project" value="InterPro"/>
</dbReference>
<feature type="transmembrane region" description="Helical" evidence="5">
    <location>
        <begin position="117"/>
        <end position="137"/>
    </location>
</feature>
<dbReference type="OrthoDB" id="9778229at2"/>
<protein>
    <submittedName>
        <fullName evidence="7">Ammonium/H(+) antiporter subunit AmhT</fullName>
    </submittedName>
</protein>
<keyword evidence="8" id="KW-1185">Reference proteome</keyword>
<organism evidence="7 8">
    <name type="scientific">Roseovarius tolerans</name>
    <dbReference type="NCBI Taxonomy" id="74031"/>
    <lineage>
        <taxon>Bacteria</taxon>
        <taxon>Pseudomonadati</taxon>
        <taxon>Pseudomonadota</taxon>
        <taxon>Alphaproteobacteria</taxon>
        <taxon>Rhodobacterales</taxon>
        <taxon>Roseobacteraceae</taxon>
        <taxon>Roseovarius</taxon>
    </lineage>
</organism>
<feature type="transmembrane region" description="Helical" evidence="5">
    <location>
        <begin position="223"/>
        <end position="255"/>
    </location>
</feature>
<dbReference type="AlphaFoldDB" id="A0A0L6CTH1"/>
<evidence type="ECO:0000256" key="2">
    <source>
        <dbReference type="ARBA" id="ARBA00022692"/>
    </source>
</evidence>
<name>A0A0L6CTH1_9RHOB</name>
<proteinExistence type="predicted"/>
<feature type="domain" description="Cation/H+ exchanger transmembrane" evidence="6">
    <location>
        <begin position="14"/>
        <end position="373"/>
    </location>
</feature>